<dbReference type="VEuPathDB" id="TrichDB:TVAGG3_0657550"/>
<sequence>MNLQNLQNFFHFDGPKCPVISILLEKIDILSDEESSDIPDYFYELPTLTRQQLYSIDDNINQETHDVTSALKPYASILKFNPDLFKYVRNIFENTESDTKYPRIAIIYHLVSFIAHINEFIADEFLKIIFQSLNSIQFQKLQEVTTILFINIAQCVLKRQDYKWDSETILICSQHFVLDQTSIRIPSTIFFQILHYVIDNMDSETLDLLTDVIIQMLINPKKYFTSEENFRVIGCINGLLKDFNFRAIRVVALVSTIGVTQPVKDCFVVLSSVFVNYVQRLPVFNKLESIQLFSFPETKFSTFPFHECPVNEFEMGFERIPSDKIRTNKRLINFVQKNTHETLQSFAESIYLAESRCTDCFYASVFQILTLMKNEPHFIDLFVSISIVIEKNIEKTSLSHATDFFTSDAIFKDQICAFSGNELPDVIKFIRGKTINFISHSAPSILADILVANSKYPYLAAEIIAHILYCDNEIDYRVFTRPDCLSAISNIISMLWNNHDTDPNAKLAFTTVMDFVFTLVDDEKCTNDCFSSFDFSFVFLSLATERNLLHLIYTRIRNFLVSVKDQNIDFLAKSFNKFLKRLEDDESEIALITTTELYELFIYACSHNPQLCSRFNNILDNLFSYGLKRKSDKVIQQTLKIFSFITMSFPKYKLSSKYFMQINEIIKKNISDSSYKSILSSLGNIISNSNTLSYGAPFLVKIPTIAPVYLASFGSTNYINEVLNILLKLSDYSDFNCEQFHEAGIDSILIDFLSSETNTVKYRGYEFSLNVPKDDLIYKLLFNITREKSSYYIAMKIFKLIVCPPNVEIAKRLLNSQISEVTSKRKHEFPCDSEKPFCLLKNLPSMAFNKMLTFSFWLNVDTPLMADLSKEIMLLKITSPSATFKLFFLRSNLYYSFTFEKNDNPENESTPKTLLCHYSKKGWTFCSFIHQRYSLEKSAVGFYFGEQMDQCQEIPKLQFPIDDDLEFEFGGGGTINSKEIVVVGSFGVSFSIISEERLKGIGQRGDVALNSEESFTINSNMISNNTNKADFVYKGAHQDYKCQAEFNYFLKEKNSLHKMIGRGNHLMSLVPLFDLSKDIPNDFMEIMIGLIKYTIGGFYEAQERFTCFSLIGKMLEKCPSKLNYSIYISFYSIMDHISLKRCLMSLFNGIILNINLWIKSPCFGRIVHHWATMAVCQFPKCFKVEGYFSRLIRVFPDVFEIYAKTNKKLVKEYISLLSTMSVTNLTSKELDLFFSILYNSHKEEMFDLVYDLLILFERIANTLKLTLKKDNIAVLLALLEIDDVSIVTSILKSVSLLTGTVEIIAASIALFKHKKKQEIFNSLTPFCISNPYLCPFCIVLSLSLPYDQKEVCAALIGGLAQHSRDEMISKDKLWFVYPLILLLSQLNGEGYSHCYNFVEHFALKSSENLKVVLDFLQILSGALKIDGNYIAIRLLKSSSELDLSARERAVYVYKAIFFRFCDYSIDPRLVDAYINSPFYLNESLESEKRQVDDVLSLYSILKAANKFTLKFGISVDENVGGESSESVCQMANSLEDTDLAAFPSLFKLLSQILSNDKVTFKEAEMSDVISDFSMEFSQKLSNLSMEICEAISEAKNLILLTSNVTMTPLSKPKIFIPPMNSVNDFQVYMNTFNIEKCERRRSHFYGFAKVPCFKYLFFDTKIQFSDDVGDIGINGLNYTSKNIVSYPGARYILGEMRPICIFISSDQIQIISKSDPSKLIKNEDIEYILEKPPTSIEIFLRTNESFYIDFDPISSDTIMSNLKEIDKRFSLQISDLLLKTFSRRLLWSNFEVLVTFELFTGKTFHVSGLFPEIRQTSVISVPYELYVCDGVIPLEEVIRNRKKTESFDFSSEFIPILGERKPDFTIQNSTIFGLGLVKDEILAVFVFGRNVAIFVKNGQLRFFTFDTEGPQLKKVYGIQYSDDFLVFHSSEVLFVIDPSNSKKYSFTKDDVDQEIVEVPELFAMSSGHKAALFNGSEVRTENVLAEIPGKVTCLDLAYSGSLFACSTTDCKIFVHNTMHNEFISMIQCEKEPLKLLITDSLNFVFADLGDSISIYASFGEFICSVDVEVVCWHKFIYKGIDYVIICDSDFNILFFDPSDFKNPKKLGKTEDVALRISVGFYPLCMVVVTANGRLNLFPLII</sequence>
<dbReference type="SUPFAM" id="SSF50978">
    <property type="entry name" value="WD40 repeat-like"/>
    <property type="match status" value="1"/>
</dbReference>
<dbReference type="Proteomes" id="UP000001542">
    <property type="component" value="Unassembled WGS sequence"/>
</dbReference>
<evidence type="ECO:0008006" key="3">
    <source>
        <dbReference type="Google" id="ProtNLM"/>
    </source>
</evidence>
<proteinExistence type="predicted"/>
<protein>
    <recommendedName>
        <fullName evidence="3">Beige/BEACH domain containing protein</fullName>
    </recommendedName>
</protein>
<accession>A2EZH9</accession>
<dbReference type="InterPro" id="IPR036322">
    <property type="entry name" value="WD40_repeat_dom_sf"/>
</dbReference>
<name>A2EZH9_TRIV3</name>
<dbReference type="VEuPathDB" id="TrichDB:TVAG_048000"/>
<dbReference type="SUPFAM" id="SSF48371">
    <property type="entry name" value="ARM repeat"/>
    <property type="match status" value="1"/>
</dbReference>
<reference evidence="1" key="1">
    <citation type="submission" date="2006-10" db="EMBL/GenBank/DDBJ databases">
        <authorList>
            <person name="Amadeo P."/>
            <person name="Zhao Q."/>
            <person name="Wortman J."/>
            <person name="Fraser-Liggett C."/>
            <person name="Carlton J."/>
        </authorList>
    </citation>
    <scope>NUCLEOTIDE SEQUENCE</scope>
    <source>
        <strain evidence="1">G3</strain>
    </source>
</reference>
<dbReference type="InterPro" id="IPR016024">
    <property type="entry name" value="ARM-type_fold"/>
</dbReference>
<reference evidence="1" key="2">
    <citation type="journal article" date="2007" name="Science">
        <title>Draft genome sequence of the sexually transmitted pathogen Trichomonas vaginalis.</title>
        <authorList>
            <person name="Carlton J.M."/>
            <person name="Hirt R.P."/>
            <person name="Silva J.C."/>
            <person name="Delcher A.L."/>
            <person name="Schatz M."/>
            <person name="Zhao Q."/>
            <person name="Wortman J.R."/>
            <person name="Bidwell S.L."/>
            <person name="Alsmark U.C.M."/>
            <person name="Besteiro S."/>
            <person name="Sicheritz-Ponten T."/>
            <person name="Noel C.J."/>
            <person name="Dacks J.B."/>
            <person name="Foster P.G."/>
            <person name="Simillion C."/>
            <person name="Van de Peer Y."/>
            <person name="Miranda-Saavedra D."/>
            <person name="Barton G.J."/>
            <person name="Westrop G.D."/>
            <person name="Mueller S."/>
            <person name="Dessi D."/>
            <person name="Fiori P.L."/>
            <person name="Ren Q."/>
            <person name="Paulsen I."/>
            <person name="Zhang H."/>
            <person name="Bastida-Corcuera F.D."/>
            <person name="Simoes-Barbosa A."/>
            <person name="Brown M.T."/>
            <person name="Hayes R.D."/>
            <person name="Mukherjee M."/>
            <person name="Okumura C.Y."/>
            <person name="Schneider R."/>
            <person name="Smith A.J."/>
            <person name="Vanacova S."/>
            <person name="Villalvazo M."/>
            <person name="Haas B.J."/>
            <person name="Pertea M."/>
            <person name="Feldblyum T.V."/>
            <person name="Utterback T.R."/>
            <person name="Shu C.L."/>
            <person name="Osoegawa K."/>
            <person name="de Jong P.J."/>
            <person name="Hrdy I."/>
            <person name="Horvathova L."/>
            <person name="Zubacova Z."/>
            <person name="Dolezal P."/>
            <person name="Malik S.B."/>
            <person name="Logsdon J.M. Jr."/>
            <person name="Henze K."/>
            <person name="Gupta A."/>
            <person name="Wang C.C."/>
            <person name="Dunne R.L."/>
            <person name="Upcroft J.A."/>
            <person name="Upcroft P."/>
            <person name="White O."/>
            <person name="Salzberg S.L."/>
            <person name="Tang P."/>
            <person name="Chiu C.-H."/>
            <person name="Lee Y.-S."/>
            <person name="Embley T.M."/>
            <person name="Coombs G.H."/>
            <person name="Mottram J.C."/>
            <person name="Tachezy J."/>
            <person name="Fraser-Liggett C.M."/>
            <person name="Johnson P.J."/>
        </authorList>
    </citation>
    <scope>NUCLEOTIDE SEQUENCE [LARGE SCALE GENOMIC DNA]</scope>
    <source>
        <strain evidence="1">G3</strain>
    </source>
</reference>
<dbReference type="InParanoid" id="A2EZH9"/>
<gene>
    <name evidence="1" type="ORF">TVAG_048000</name>
</gene>
<keyword evidence="2" id="KW-1185">Reference proteome</keyword>
<dbReference type="OrthoDB" id="10689124at2759"/>
<evidence type="ECO:0000313" key="2">
    <source>
        <dbReference type="Proteomes" id="UP000001542"/>
    </source>
</evidence>
<dbReference type="SMR" id="A2EZH9"/>
<organism evidence="1 2">
    <name type="scientific">Trichomonas vaginalis (strain ATCC PRA-98 / G3)</name>
    <dbReference type="NCBI Taxonomy" id="412133"/>
    <lineage>
        <taxon>Eukaryota</taxon>
        <taxon>Metamonada</taxon>
        <taxon>Parabasalia</taxon>
        <taxon>Trichomonadida</taxon>
        <taxon>Trichomonadidae</taxon>
        <taxon>Trichomonas</taxon>
    </lineage>
</organism>
<dbReference type="RefSeq" id="XP_001330460.1">
    <property type="nucleotide sequence ID" value="XM_001330425.1"/>
</dbReference>
<evidence type="ECO:0000313" key="1">
    <source>
        <dbReference type="EMBL" id="EAY01945.1"/>
    </source>
</evidence>
<dbReference type="EMBL" id="DS113552">
    <property type="protein sequence ID" value="EAY01945.1"/>
    <property type="molecule type" value="Genomic_DNA"/>
</dbReference>
<dbReference type="KEGG" id="tva:4759775"/>